<feature type="signal peptide" evidence="2">
    <location>
        <begin position="1"/>
        <end position="20"/>
    </location>
</feature>
<organism evidence="3 4">
    <name type="scientific">Caulobacter vibrioides OR37</name>
    <dbReference type="NCBI Taxonomy" id="1292034"/>
    <lineage>
        <taxon>Bacteria</taxon>
        <taxon>Pseudomonadati</taxon>
        <taxon>Pseudomonadota</taxon>
        <taxon>Alphaproteobacteria</taxon>
        <taxon>Caulobacterales</taxon>
        <taxon>Caulobacteraceae</taxon>
        <taxon>Caulobacter</taxon>
    </lineage>
</organism>
<sequence precursor="true">MRLFASAAVLSLILTAPVHAQSASPASTATDATAVQPKPVAVEKKKDDGIICHRETPTGSHFPVKVCTTAEQRKAERSNVQRAQQTMQGGSSLVPQ</sequence>
<evidence type="ECO:0000256" key="2">
    <source>
        <dbReference type="SAM" id="SignalP"/>
    </source>
</evidence>
<reference evidence="3 4" key="1">
    <citation type="journal article" date="2013" name="Genome Announc.">
        <title>Draft Genome Sequence for Caulobacter sp. Strain OR37, a Bacterium Tolerant to Heavy Metals.</title>
        <authorList>
            <person name="Utturkar S.M."/>
            <person name="Bollmann A."/>
            <person name="Brzoska R.M."/>
            <person name="Klingeman D.M."/>
            <person name="Epstein S.E."/>
            <person name="Palumbo A.V."/>
            <person name="Brown S.D."/>
        </authorList>
    </citation>
    <scope>NUCLEOTIDE SEQUENCE [LARGE SCALE GENOMIC DNA]</scope>
    <source>
        <strain evidence="3 4">OR37</strain>
    </source>
</reference>
<feature type="region of interest" description="Disordered" evidence="1">
    <location>
        <begin position="72"/>
        <end position="96"/>
    </location>
</feature>
<evidence type="ECO:0000313" key="3">
    <source>
        <dbReference type="EMBL" id="ENZ81279.1"/>
    </source>
</evidence>
<feature type="compositionally biased region" description="Low complexity" evidence="1">
    <location>
        <begin position="20"/>
        <end position="34"/>
    </location>
</feature>
<dbReference type="RefSeq" id="WP_004621160.1">
    <property type="nucleotide sequence ID" value="NZ_APMP01000019.1"/>
</dbReference>
<dbReference type="EMBL" id="APMP01000019">
    <property type="protein sequence ID" value="ENZ81279.1"/>
    <property type="molecule type" value="Genomic_DNA"/>
</dbReference>
<dbReference type="OrthoDB" id="7192994at2"/>
<feature type="region of interest" description="Disordered" evidence="1">
    <location>
        <begin position="20"/>
        <end position="43"/>
    </location>
</feature>
<gene>
    <name evidence="3" type="ORF">OR37_02837</name>
</gene>
<comment type="caution">
    <text evidence="3">The sequence shown here is derived from an EMBL/GenBank/DDBJ whole genome shotgun (WGS) entry which is preliminary data.</text>
</comment>
<feature type="chain" id="PRO_5004339842" description="Secreted protein" evidence="2">
    <location>
        <begin position="21"/>
        <end position="96"/>
    </location>
</feature>
<evidence type="ECO:0008006" key="5">
    <source>
        <dbReference type="Google" id="ProtNLM"/>
    </source>
</evidence>
<accession>R0EGY2</accession>
<evidence type="ECO:0000256" key="1">
    <source>
        <dbReference type="SAM" id="MobiDB-lite"/>
    </source>
</evidence>
<keyword evidence="4" id="KW-1185">Reference proteome</keyword>
<dbReference type="Proteomes" id="UP000013063">
    <property type="component" value="Unassembled WGS sequence"/>
</dbReference>
<dbReference type="PATRIC" id="fig|1292034.3.peg.2818"/>
<dbReference type="AlphaFoldDB" id="R0EGY2"/>
<feature type="compositionally biased region" description="Polar residues" evidence="1">
    <location>
        <begin position="80"/>
        <end position="96"/>
    </location>
</feature>
<keyword evidence="2" id="KW-0732">Signal</keyword>
<evidence type="ECO:0000313" key="4">
    <source>
        <dbReference type="Proteomes" id="UP000013063"/>
    </source>
</evidence>
<protein>
    <recommendedName>
        <fullName evidence="5">Secreted protein</fullName>
    </recommendedName>
</protein>
<proteinExistence type="predicted"/>
<name>R0EGY2_CAUVI</name>
<dbReference type="STRING" id="1292034.OR37_02837"/>